<name>A0A0P7AH87_9FLAO</name>
<comment type="caution">
    <text evidence="1">The sequence shown here is derived from an EMBL/GenBank/DDBJ whole genome shotgun (WGS) entry which is preliminary data.</text>
</comment>
<protein>
    <submittedName>
        <fullName evidence="1">Uncharacterized protein</fullName>
    </submittedName>
</protein>
<dbReference type="STRING" id="1300341.I595_1328"/>
<keyword evidence="2" id="KW-1185">Reference proteome</keyword>
<evidence type="ECO:0000313" key="2">
    <source>
        <dbReference type="Proteomes" id="UP000050280"/>
    </source>
</evidence>
<organism evidence="1 2">
    <name type="scientific">Croceitalea dokdonensis DOKDO 023</name>
    <dbReference type="NCBI Taxonomy" id="1300341"/>
    <lineage>
        <taxon>Bacteria</taxon>
        <taxon>Pseudomonadati</taxon>
        <taxon>Bacteroidota</taxon>
        <taxon>Flavobacteriia</taxon>
        <taxon>Flavobacteriales</taxon>
        <taxon>Flavobacteriaceae</taxon>
        <taxon>Croceitalea</taxon>
    </lineage>
</organism>
<evidence type="ECO:0000313" key="1">
    <source>
        <dbReference type="EMBL" id="KPM32901.1"/>
    </source>
</evidence>
<dbReference type="Proteomes" id="UP000050280">
    <property type="component" value="Unassembled WGS sequence"/>
</dbReference>
<accession>A0A0P7AH87</accession>
<reference evidence="1 2" key="1">
    <citation type="submission" date="2015-09" db="EMBL/GenBank/DDBJ databases">
        <title>Genome sequence of the marine flavobacterium Croceitalea dokdonensis DOKDO 023 that contains proton- and sodium-pumping rhodopsins.</title>
        <authorList>
            <person name="Kwon S.-K."/>
            <person name="Lee H.K."/>
            <person name="Kwak M.-J."/>
            <person name="Kim J.F."/>
        </authorList>
    </citation>
    <scope>NUCLEOTIDE SEQUENCE [LARGE SCALE GENOMIC DNA]</scope>
    <source>
        <strain evidence="1 2">DOKDO 023</strain>
    </source>
</reference>
<proteinExistence type="predicted"/>
<dbReference type="AlphaFoldDB" id="A0A0P7AH87"/>
<dbReference type="EMBL" id="LDJX01000002">
    <property type="protein sequence ID" value="KPM32901.1"/>
    <property type="molecule type" value="Genomic_DNA"/>
</dbReference>
<sequence>MKTLGVFIFLIMRLYKLLFLIVFVLTISVNVRSTITSYTEFYYEDKADTLLTGNTLLCATNFILENPIATFLSHTGLDTGFGFFAPNVASEYITEFKVFSKDSILLQKTNFPLFRVKETGTRVKSAYLMFEAYLNQRPDSMDIKKCDIFLKGLSTRVLLDTERSAYVTSNVYLYHHPLLSQLKADADMKPIYTMIQSKTYSRNEVWGHLYK</sequence>
<gene>
    <name evidence="1" type="ORF">I595_1328</name>
</gene>